<accession>A0A8J7INF4</accession>
<evidence type="ECO:0000313" key="4">
    <source>
        <dbReference type="EMBL" id="MBI1492111.1"/>
    </source>
</evidence>
<protein>
    <submittedName>
        <fullName evidence="4">Outer membrane protein assembly factor BamE</fullName>
    </submittedName>
</protein>
<feature type="domain" description="Outer membrane protein assembly factor BamE" evidence="3">
    <location>
        <begin position="24"/>
        <end position="99"/>
    </location>
</feature>
<evidence type="ECO:0000256" key="2">
    <source>
        <dbReference type="ARBA" id="ARBA00023136"/>
    </source>
</evidence>
<evidence type="ECO:0000256" key="1">
    <source>
        <dbReference type="ARBA" id="ARBA00022729"/>
    </source>
</evidence>
<dbReference type="InterPro" id="IPR007450">
    <property type="entry name" value="BamE_dom"/>
</dbReference>
<dbReference type="AlphaFoldDB" id="A0A8J7INF4"/>
<sequence>MKPLVALAFAAVLAGCSAQYRNHGYAPMEGDLEQVLVGVDTRETVASVVGRPTSAGLLESGGWYYVESRWRQFAWKAPVEIDREVVAISFDGDGVVENVERFGLEEGNVVVLSRRVTDTNIKGVSFLRQLFGNFGNFAADQFLGDG</sequence>
<keyword evidence="2" id="KW-0472">Membrane</keyword>
<evidence type="ECO:0000313" key="5">
    <source>
        <dbReference type="Proteomes" id="UP000640583"/>
    </source>
</evidence>
<dbReference type="RefSeq" id="WP_107496192.1">
    <property type="nucleotide sequence ID" value="NZ_JADCKQ010000001.1"/>
</dbReference>
<dbReference type="InterPro" id="IPR037873">
    <property type="entry name" value="BamE-like"/>
</dbReference>
<dbReference type="Pfam" id="PF04355">
    <property type="entry name" value="BamE"/>
    <property type="match status" value="1"/>
</dbReference>
<reference evidence="4" key="1">
    <citation type="submission" date="2020-10" db="EMBL/GenBank/DDBJ databases">
        <title>Paenihalocynthiibacter styelae gen. nov., sp. nov., isolated from stalked sea squirt Styela clava.</title>
        <authorList>
            <person name="Kim Y.-O."/>
            <person name="Yoon J.-H."/>
        </authorList>
    </citation>
    <scope>NUCLEOTIDE SEQUENCE</scope>
    <source>
        <strain evidence="4">MYP1-1</strain>
    </source>
</reference>
<dbReference type="Proteomes" id="UP000640583">
    <property type="component" value="Unassembled WGS sequence"/>
</dbReference>
<evidence type="ECO:0000259" key="3">
    <source>
        <dbReference type="Pfam" id="PF04355"/>
    </source>
</evidence>
<name>A0A8J7INF4_9RHOB</name>
<dbReference type="Gene3D" id="3.30.1450.10">
    <property type="match status" value="1"/>
</dbReference>
<organism evidence="4 5">
    <name type="scientific">Halocynthiibacter styelae</name>
    <dbReference type="NCBI Taxonomy" id="2761955"/>
    <lineage>
        <taxon>Bacteria</taxon>
        <taxon>Pseudomonadati</taxon>
        <taxon>Pseudomonadota</taxon>
        <taxon>Alphaproteobacteria</taxon>
        <taxon>Rhodobacterales</taxon>
        <taxon>Paracoccaceae</taxon>
        <taxon>Halocynthiibacter</taxon>
    </lineage>
</organism>
<dbReference type="EMBL" id="JADCKQ010000001">
    <property type="protein sequence ID" value="MBI1492111.1"/>
    <property type="molecule type" value="Genomic_DNA"/>
</dbReference>
<gene>
    <name evidence="4" type="ORF">H1D41_00520</name>
</gene>
<dbReference type="PROSITE" id="PS51257">
    <property type="entry name" value="PROKAR_LIPOPROTEIN"/>
    <property type="match status" value="1"/>
</dbReference>
<comment type="caution">
    <text evidence="4">The sequence shown here is derived from an EMBL/GenBank/DDBJ whole genome shotgun (WGS) entry which is preliminary data.</text>
</comment>
<keyword evidence="5" id="KW-1185">Reference proteome</keyword>
<dbReference type="GO" id="GO:0019867">
    <property type="term" value="C:outer membrane"/>
    <property type="evidence" value="ECO:0007669"/>
    <property type="project" value="InterPro"/>
</dbReference>
<keyword evidence="1" id="KW-0732">Signal</keyword>
<proteinExistence type="predicted"/>